<feature type="transmembrane region" description="Helical" evidence="1">
    <location>
        <begin position="39"/>
        <end position="62"/>
    </location>
</feature>
<feature type="signal peptide" evidence="2">
    <location>
        <begin position="1"/>
        <end position="24"/>
    </location>
</feature>
<evidence type="ECO:0000313" key="4">
    <source>
        <dbReference type="Proteomes" id="UP000230959"/>
    </source>
</evidence>
<keyword evidence="1" id="KW-0812">Transmembrane</keyword>
<keyword evidence="1" id="KW-0472">Membrane</keyword>
<feature type="chain" id="PRO_5014604867" description="DUF4190 domain-containing protein" evidence="2">
    <location>
        <begin position="25"/>
        <end position="117"/>
    </location>
</feature>
<keyword evidence="2" id="KW-0732">Signal</keyword>
<evidence type="ECO:0008006" key="5">
    <source>
        <dbReference type="Google" id="ProtNLM"/>
    </source>
</evidence>
<proteinExistence type="predicted"/>
<feature type="transmembrane region" description="Helical" evidence="1">
    <location>
        <begin position="74"/>
        <end position="95"/>
    </location>
</feature>
<organism evidence="3 4">
    <name type="scientific">Candidatus Terrybacteria bacterium CG10_big_fil_rev_8_21_14_0_10_41_10</name>
    <dbReference type="NCBI Taxonomy" id="1975026"/>
    <lineage>
        <taxon>Bacteria</taxon>
        <taxon>Candidatus Terryibacteriota</taxon>
    </lineage>
</organism>
<sequence>MKNFKKFLLAGGSAMMMFPFAAGAVSNVDELVDVVDTILMSIVPIIVAIAVVVFLIGVLKYVRAGEDEEERKKAKGLMIFGVIALFVMVSVWGLVNIIGGTLSLDTDIPDTLKNILP</sequence>
<evidence type="ECO:0000256" key="2">
    <source>
        <dbReference type="SAM" id="SignalP"/>
    </source>
</evidence>
<protein>
    <recommendedName>
        <fullName evidence="5">DUF4190 domain-containing protein</fullName>
    </recommendedName>
</protein>
<accession>A0A2M8LAJ2</accession>
<dbReference type="Proteomes" id="UP000230959">
    <property type="component" value="Unassembled WGS sequence"/>
</dbReference>
<dbReference type="AlphaFoldDB" id="A0A2M8LAJ2"/>
<evidence type="ECO:0000256" key="1">
    <source>
        <dbReference type="SAM" id="Phobius"/>
    </source>
</evidence>
<dbReference type="InterPro" id="IPR043993">
    <property type="entry name" value="T4SS_pilin"/>
</dbReference>
<dbReference type="NCBIfam" id="NF045849">
    <property type="entry name" value="ICE_MMCAP2_0565"/>
    <property type="match status" value="1"/>
</dbReference>
<name>A0A2M8LAJ2_9BACT</name>
<keyword evidence="1" id="KW-1133">Transmembrane helix</keyword>
<reference evidence="4" key="1">
    <citation type="submission" date="2017-09" db="EMBL/GenBank/DDBJ databases">
        <title>Depth-based differentiation of microbial function through sediment-hosted aquifers and enrichment of novel symbionts in the deep terrestrial subsurface.</title>
        <authorList>
            <person name="Probst A.J."/>
            <person name="Ladd B."/>
            <person name="Jarett J.K."/>
            <person name="Geller-Mcgrath D.E."/>
            <person name="Sieber C.M.K."/>
            <person name="Emerson J.B."/>
            <person name="Anantharaman K."/>
            <person name="Thomas B.C."/>
            <person name="Malmstrom R."/>
            <person name="Stieglmeier M."/>
            <person name="Klingl A."/>
            <person name="Woyke T."/>
            <person name="Ryan C.M."/>
            <person name="Banfield J.F."/>
        </authorList>
    </citation>
    <scope>NUCLEOTIDE SEQUENCE [LARGE SCALE GENOMIC DNA]</scope>
</reference>
<evidence type="ECO:0000313" key="3">
    <source>
        <dbReference type="EMBL" id="PJE73605.1"/>
    </source>
</evidence>
<dbReference type="Pfam" id="PF18895">
    <property type="entry name" value="T4SS_pilin"/>
    <property type="match status" value="1"/>
</dbReference>
<comment type="caution">
    <text evidence="3">The sequence shown here is derived from an EMBL/GenBank/DDBJ whole genome shotgun (WGS) entry which is preliminary data.</text>
</comment>
<gene>
    <name evidence="3" type="ORF">COV02_01715</name>
</gene>
<dbReference type="EMBL" id="PFER01000026">
    <property type="protein sequence ID" value="PJE73605.1"/>
    <property type="molecule type" value="Genomic_DNA"/>
</dbReference>